<accession>A0ABM3BGY9</accession>
<reference evidence="3" key="1">
    <citation type="submission" date="2025-08" db="UniProtKB">
        <authorList>
            <consortium name="RefSeq"/>
        </authorList>
    </citation>
    <scope>IDENTIFICATION</scope>
</reference>
<gene>
    <name evidence="3" type="primary">LOC121226511</name>
</gene>
<dbReference type="InterPro" id="IPR056924">
    <property type="entry name" value="SH3_Tf2-1"/>
</dbReference>
<keyword evidence="2" id="KW-1185">Reference proteome</keyword>
<dbReference type="Proteomes" id="UP000818029">
    <property type="component" value="Unplaced"/>
</dbReference>
<dbReference type="Pfam" id="PF24626">
    <property type="entry name" value="SH3_Tf2-1"/>
    <property type="match status" value="1"/>
</dbReference>
<protein>
    <recommendedName>
        <fullName evidence="1">Tf2-1-like SH3-like domain-containing protein</fullName>
    </recommendedName>
</protein>
<dbReference type="PANTHER" id="PTHR46148:SF44">
    <property type="entry name" value="GAG-POL POLYPROTEIN"/>
    <property type="match status" value="1"/>
</dbReference>
<proteinExistence type="predicted"/>
<dbReference type="InterPro" id="IPR016197">
    <property type="entry name" value="Chromo-like_dom_sf"/>
</dbReference>
<dbReference type="GeneID" id="121226511"/>
<evidence type="ECO:0000313" key="2">
    <source>
        <dbReference type="Proteomes" id="UP000818029"/>
    </source>
</evidence>
<feature type="domain" description="Tf2-1-like SH3-like" evidence="1">
    <location>
        <begin position="69"/>
        <end position="133"/>
    </location>
</feature>
<sequence>MALYEALYGRRCRSPVCWIELNERKVVGPELIQETENTVRKMRERLKAAFDRQKSYADLKRRDIEYSVGDKVFLKVSPWKKILRFGQNGKLSPRYIGPYKVIERIGPVAYRLALPPELQKIHDVFHVSMLRIYRSYPSHVIPIEDIEIRPDLSYEEESVKILAREVKELRNKRVPLVKLLWRSHNIEEATWEPEDTMRSQYPHLFLDTDPPLPDPLSLAVETDLCDVTGVALSFFGQSLI</sequence>
<dbReference type="PANTHER" id="PTHR46148">
    <property type="entry name" value="CHROMO DOMAIN-CONTAINING PROTEIN"/>
    <property type="match status" value="1"/>
</dbReference>
<name>A0ABM3BGY9_GOSHI</name>
<evidence type="ECO:0000259" key="1">
    <source>
        <dbReference type="Pfam" id="PF24626"/>
    </source>
</evidence>
<dbReference type="RefSeq" id="XP_040966317.1">
    <property type="nucleotide sequence ID" value="XM_041110383.1"/>
</dbReference>
<organism evidence="2 3">
    <name type="scientific">Gossypium hirsutum</name>
    <name type="common">Upland cotton</name>
    <name type="synonym">Gossypium mexicanum</name>
    <dbReference type="NCBI Taxonomy" id="3635"/>
    <lineage>
        <taxon>Eukaryota</taxon>
        <taxon>Viridiplantae</taxon>
        <taxon>Streptophyta</taxon>
        <taxon>Embryophyta</taxon>
        <taxon>Tracheophyta</taxon>
        <taxon>Spermatophyta</taxon>
        <taxon>Magnoliopsida</taxon>
        <taxon>eudicotyledons</taxon>
        <taxon>Gunneridae</taxon>
        <taxon>Pentapetalae</taxon>
        <taxon>rosids</taxon>
        <taxon>malvids</taxon>
        <taxon>Malvales</taxon>
        <taxon>Malvaceae</taxon>
        <taxon>Malvoideae</taxon>
        <taxon>Gossypium</taxon>
    </lineage>
</organism>
<dbReference type="SUPFAM" id="SSF54160">
    <property type="entry name" value="Chromo domain-like"/>
    <property type="match status" value="1"/>
</dbReference>
<evidence type="ECO:0000313" key="3">
    <source>
        <dbReference type="RefSeq" id="XP_040966317.1"/>
    </source>
</evidence>